<sequence length="200" mass="21558">MPPMPIDNDRPYIPDTPQKNKKSFRSNLTNISPTKSSPKREGKDEVGVVSLPNSASSSSDGGFVLVESPNKTRMKSSRPTPPLPNAATLSDPVPSLQNALPPLPNAATSGSGYIPVKQEGMEQEEILEDTPFDQVTQKQVGIRKKPAVTINRTKGLPRPPVGPVMPEFDDLVIGRPSSAASGEVKRKPSVVKKMREKIGK</sequence>
<feature type="compositionally biased region" description="Polar residues" evidence="1">
    <location>
        <begin position="25"/>
        <end position="36"/>
    </location>
</feature>
<feature type="region of interest" description="Disordered" evidence="1">
    <location>
        <begin position="1"/>
        <end position="113"/>
    </location>
</feature>
<accession>A0A4Q1BLF3</accession>
<protein>
    <submittedName>
        <fullName evidence="2">Uncharacterized protein</fullName>
    </submittedName>
</protein>
<feature type="compositionally biased region" description="Basic residues" evidence="1">
    <location>
        <begin position="187"/>
        <end position="200"/>
    </location>
</feature>
<dbReference type="VEuPathDB" id="FungiDB:TREMEDRAFT_73847"/>
<keyword evidence="3" id="KW-1185">Reference proteome</keyword>
<organism evidence="2 3">
    <name type="scientific">Tremella mesenterica</name>
    <name type="common">Jelly fungus</name>
    <dbReference type="NCBI Taxonomy" id="5217"/>
    <lineage>
        <taxon>Eukaryota</taxon>
        <taxon>Fungi</taxon>
        <taxon>Dikarya</taxon>
        <taxon>Basidiomycota</taxon>
        <taxon>Agaricomycotina</taxon>
        <taxon>Tremellomycetes</taxon>
        <taxon>Tremellales</taxon>
        <taxon>Tremellaceae</taxon>
        <taxon>Tremella</taxon>
    </lineage>
</organism>
<dbReference type="AlphaFoldDB" id="A0A4Q1BLF3"/>
<proteinExistence type="predicted"/>
<evidence type="ECO:0000313" key="3">
    <source>
        <dbReference type="Proteomes" id="UP000289152"/>
    </source>
</evidence>
<dbReference type="OrthoDB" id="2596471at2759"/>
<dbReference type="EMBL" id="SDIL01000045">
    <property type="protein sequence ID" value="RXK38629.1"/>
    <property type="molecule type" value="Genomic_DNA"/>
</dbReference>
<feature type="region of interest" description="Disordered" evidence="1">
    <location>
        <begin position="178"/>
        <end position="200"/>
    </location>
</feature>
<gene>
    <name evidence="2" type="ORF">M231_04135</name>
</gene>
<evidence type="ECO:0000313" key="2">
    <source>
        <dbReference type="EMBL" id="RXK38629.1"/>
    </source>
</evidence>
<name>A0A4Q1BLF3_TREME</name>
<dbReference type="InParanoid" id="A0A4Q1BLF3"/>
<reference evidence="2 3" key="1">
    <citation type="submission" date="2016-06" db="EMBL/GenBank/DDBJ databases">
        <title>Evolution of pathogenesis and genome organization in the Tremellales.</title>
        <authorList>
            <person name="Cuomo C."/>
            <person name="Litvintseva A."/>
            <person name="Heitman J."/>
            <person name="Chen Y."/>
            <person name="Sun S."/>
            <person name="Springer D."/>
            <person name="Dromer F."/>
            <person name="Young S."/>
            <person name="Zeng Q."/>
            <person name="Chapman S."/>
            <person name="Gujja S."/>
            <person name="Saif S."/>
            <person name="Birren B."/>
        </authorList>
    </citation>
    <scope>NUCLEOTIDE SEQUENCE [LARGE SCALE GENOMIC DNA]</scope>
    <source>
        <strain evidence="2 3">ATCC 28783</strain>
    </source>
</reference>
<comment type="caution">
    <text evidence="2">The sequence shown here is derived from an EMBL/GenBank/DDBJ whole genome shotgun (WGS) entry which is preliminary data.</text>
</comment>
<evidence type="ECO:0000256" key="1">
    <source>
        <dbReference type="SAM" id="MobiDB-lite"/>
    </source>
</evidence>
<dbReference type="Proteomes" id="UP000289152">
    <property type="component" value="Unassembled WGS sequence"/>
</dbReference>